<evidence type="ECO:0000256" key="1">
    <source>
        <dbReference type="ARBA" id="ARBA00023125"/>
    </source>
</evidence>
<name>A0ABS8CJG9_9RHOB</name>
<dbReference type="Gene3D" id="1.10.10.10">
    <property type="entry name" value="Winged helix-like DNA-binding domain superfamily/Winged helix DNA-binding domain"/>
    <property type="match status" value="1"/>
</dbReference>
<dbReference type="Pfam" id="PF00196">
    <property type="entry name" value="GerE"/>
    <property type="match status" value="1"/>
</dbReference>
<dbReference type="SMART" id="SM00448">
    <property type="entry name" value="REC"/>
    <property type="match status" value="1"/>
</dbReference>
<feature type="domain" description="Response regulatory" evidence="4">
    <location>
        <begin position="7"/>
        <end position="121"/>
    </location>
</feature>
<dbReference type="InterPro" id="IPR016032">
    <property type="entry name" value="Sig_transdc_resp-reg_C-effctor"/>
</dbReference>
<feature type="modified residue" description="4-aspartylphosphate" evidence="2">
    <location>
        <position position="56"/>
    </location>
</feature>
<dbReference type="PANTHER" id="PTHR48111:SF56">
    <property type="entry name" value="TETRATHIONATE RESPONSE REGULATORY PROTEIN TTRR"/>
    <property type="match status" value="1"/>
</dbReference>
<evidence type="ECO:0000256" key="2">
    <source>
        <dbReference type="PROSITE-ProRule" id="PRU00169"/>
    </source>
</evidence>
<comment type="caution">
    <text evidence="5">The sequence shown here is derived from an EMBL/GenBank/DDBJ whole genome shotgun (WGS) entry which is preliminary data.</text>
</comment>
<dbReference type="PROSITE" id="PS50043">
    <property type="entry name" value="HTH_LUXR_2"/>
    <property type="match status" value="1"/>
</dbReference>
<dbReference type="InterPro" id="IPR000792">
    <property type="entry name" value="Tscrpt_reg_LuxR_C"/>
</dbReference>
<evidence type="ECO:0000313" key="6">
    <source>
        <dbReference type="Proteomes" id="UP001198571"/>
    </source>
</evidence>
<evidence type="ECO:0000259" key="3">
    <source>
        <dbReference type="PROSITE" id="PS50043"/>
    </source>
</evidence>
<dbReference type="Gene3D" id="3.40.50.2300">
    <property type="match status" value="1"/>
</dbReference>
<sequence length="209" mass="22872">MSDSGLTLFLVDDDAAIRSSLSRSLRRRGYLVESFASASEFLRIASPELDGVLLLDYGMPGMNGLELQARLNDTGIRLPVIFITGHGGVPESVQAIKGGAVDFLEKPFHPEVLIDRIEIALTLATELRARREGRRETRARFGRLTLREMEIVSHMVANPSATSSKEVGAFLGISPRTVDHHRARILEKLQIRSVPELIALAGKTGTETG</sequence>
<dbReference type="InterPro" id="IPR039420">
    <property type="entry name" value="WalR-like"/>
</dbReference>
<evidence type="ECO:0000313" key="5">
    <source>
        <dbReference type="EMBL" id="MCB5409542.1"/>
    </source>
</evidence>
<dbReference type="PROSITE" id="PS50110">
    <property type="entry name" value="RESPONSE_REGULATORY"/>
    <property type="match status" value="1"/>
</dbReference>
<dbReference type="PANTHER" id="PTHR48111">
    <property type="entry name" value="REGULATOR OF RPOS"/>
    <property type="match status" value="1"/>
</dbReference>
<dbReference type="SUPFAM" id="SSF46894">
    <property type="entry name" value="C-terminal effector domain of the bipartite response regulators"/>
    <property type="match status" value="1"/>
</dbReference>
<organism evidence="5 6">
    <name type="scientific">Pseudogemmobacter faecipullorum</name>
    <dbReference type="NCBI Taxonomy" id="2755041"/>
    <lineage>
        <taxon>Bacteria</taxon>
        <taxon>Pseudomonadati</taxon>
        <taxon>Pseudomonadota</taxon>
        <taxon>Alphaproteobacteria</taxon>
        <taxon>Rhodobacterales</taxon>
        <taxon>Paracoccaceae</taxon>
        <taxon>Pseudogemmobacter</taxon>
    </lineage>
</organism>
<dbReference type="EMBL" id="JACDXX010000004">
    <property type="protein sequence ID" value="MCB5409542.1"/>
    <property type="molecule type" value="Genomic_DNA"/>
</dbReference>
<protein>
    <submittedName>
        <fullName evidence="5">Response regulator transcription factor</fullName>
    </submittedName>
</protein>
<dbReference type="CDD" id="cd06170">
    <property type="entry name" value="LuxR_C_like"/>
    <property type="match status" value="1"/>
</dbReference>
<dbReference type="RefSeq" id="WP_226934448.1">
    <property type="nucleotide sequence ID" value="NZ_JACDXX010000004.1"/>
</dbReference>
<feature type="domain" description="HTH luxR-type" evidence="3">
    <location>
        <begin position="137"/>
        <end position="205"/>
    </location>
</feature>
<evidence type="ECO:0000259" key="4">
    <source>
        <dbReference type="PROSITE" id="PS50110"/>
    </source>
</evidence>
<proteinExistence type="predicted"/>
<reference evidence="5 6" key="1">
    <citation type="submission" date="2020-07" db="EMBL/GenBank/DDBJ databases">
        <title>Pseudogemmobacter sp. nov., isolated from poultry manure in Taiwan.</title>
        <authorList>
            <person name="Lin S.-Y."/>
            <person name="Tang Y.-S."/>
            <person name="Young C.-C."/>
        </authorList>
    </citation>
    <scope>NUCLEOTIDE SEQUENCE [LARGE SCALE GENOMIC DNA]</scope>
    <source>
        <strain evidence="5 6">CC-YST710</strain>
    </source>
</reference>
<dbReference type="Pfam" id="PF00072">
    <property type="entry name" value="Response_reg"/>
    <property type="match status" value="1"/>
</dbReference>
<dbReference type="InterPro" id="IPR011006">
    <property type="entry name" value="CheY-like_superfamily"/>
</dbReference>
<dbReference type="SMART" id="SM00421">
    <property type="entry name" value="HTH_LUXR"/>
    <property type="match status" value="1"/>
</dbReference>
<gene>
    <name evidence="5" type="ORF">H0485_05945</name>
</gene>
<dbReference type="InterPro" id="IPR036388">
    <property type="entry name" value="WH-like_DNA-bd_sf"/>
</dbReference>
<accession>A0ABS8CJG9</accession>
<dbReference type="InterPro" id="IPR001789">
    <property type="entry name" value="Sig_transdc_resp-reg_receiver"/>
</dbReference>
<dbReference type="SUPFAM" id="SSF52172">
    <property type="entry name" value="CheY-like"/>
    <property type="match status" value="1"/>
</dbReference>
<keyword evidence="2" id="KW-0597">Phosphoprotein</keyword>
<keyword evidence="1" id="KW-0238">DNA-binding</keyword>
<keyword evidence="6" id="KW-1185">Reference proteome</keyword>
<dbReference type="Proteomes" id="UP001198571">
    <property type="component" value="Unassembled WGS sequence"/>
</dbReference>